<evidence type="ECO:0000256" key="1">
    <source>
        <dbReference type="SAM" id="Phobius"/>
    </source>
</evidence>
<dbReference type="KEGG" id="crq:GCK72_024537"/>
<dbReference type="GeneID" id="9822215"/>
<evidence type="ECO:0000259" key="2">
    <source>
        <dbReference type="SMART" id="SM00014"/>
    </source>
</evidence>
<dbReference type="SMART" id="SM00014">
    <property type="entry name" value="acidPPc"/>
    <property type="match status" value="1"/>
</dbReference>
<feature type="transmembrane region" description="Helical" evidence="1">
    <location>
        <begin position="116"/>
        <end position="144"/>
    </location>
</feature>
<feature type="transmembrane region" description="Helical" evidence="1">
    <location>
        <begin position="65"/>
        <end position="86"/>
    </location>
</feature>
<feature type="transmembrane region" description="Helical" evidence="1">
    <location>
        <begin position="34"/>
        <end position="53"/>
    </location>
</feature>
<dbReference type="Proteomes" id="UP000483820">
    <property type="component" value="Chromosome X"/>
</dbReference>
<protein>
    <recommendedName>
        <fullName evidence="2">Phosphatidic acid phosphatase type 2/haloperoxidase domain-containing protein</fullName>
    </recommendedName>
</protein>
<dbReference type="SUPFAM" id="SSF48317">
    <property type="entry name" value="Acid phosphatase/Vanadium-dependent haloperoxidase"/>
    <property type="match status" value="1"/>
</dbReference>
<feature type="transmembrane region" description="Helical" evidence="1">
    <location>
        <begin position="156"/>
        <end position="177"/>
    </location>
</feature>
<keyword evidence="1" id="KW-0472">Membrane</keyword>
<dbReference type="PANTHER" id="PTHR14969">
    <property type="entry name" value="SPHINGOSINE-1-PHOSPHATE PHOSPHOHYDROLASE"/>
    <property type="match status" value="1"/>
</dbReference>
<organism evidence="3 4">
    <name type="scientific">Caenorhabditis remanei</name>
    <name type="common">Caenorhabditis vulgaris</name>
    <dbReference type="NCBI Taxonomy" id="31234"/>
    <lineage>
        <taxon>Eukaryota</taxon>
        <taxon>Metazoa</taxon>
        <taxon>Ecdysozoa</taxon>
        <taxon>Nematoda</taxon>
        <taxon>Chromadorea</taxon>
        <taxon>Rhabditida</taxon>
        <taxon>Rhabditina</taxon>
        <taxon>Rhabditomorpha</taxon>
        <taxon>Rhabditoidea</taxon>
        <taxon>Rhabditidae</taxon>
        <taxon>Peloderinae</taxon>
        <taxon>Caenorhabditis</taxon>
    </lineage>
</organism>
<dbReference type="Pfam" id="PF01569">
    <property type="entry name" value="PAP2"/>
    <property type="match status" value="1"/>
</dbReference>
<dbReference type="Gene3D" id="1.20.144.10">
    <property type="entry name" value="Phosphatidic acid phosphatase type 2/haloperoxidase"/>
    <property type="match status" value="1"/>
</dbReference>
<accession>A0A6A5FZE5</accession>
<dbReference type="InterPro" id="IPR000326">
    <property type="entry name" value="PAP2/HPO"/>
</dbReference>
<dbReference type="RefSeq" id="XP_003117965.2">
    <property type="nucleotide sequence ID" value="XM_003117917.2"/>
</dbReference>
<comment type="caution">
    <text evidence="3">The sequence shown here is derived from an EMBL/GenBank/DDBJ whole genome shotgun (WGS) entry which is preliminary data.</text>
</comment>
<sequence length="186" mass="21418">MERLIHWGIGADEKYSKLLYEKNKYETACTWIEWLIHGFPWFVVAALGLIVAYGKNFDEMTQYGLVVLNIGLYFDLIFIAVIKFYIHRDRPLKTYSKYIEYTVDIYSFPSGHSSRAAMLIVMLYNFSPMSAVPFIPLPLIVGLSRVALGRHYITDVLAGIVIGFMEGRLMLTIPYAVNTVFRELLK</sequence>
<dbReference type="CTD" id="9822215"/>
<gene>
    <name evidence="3" type="ORF">GCK72_024537</name>
</gene>
<dbReference type="GO" id="GO:0042392">
    <property type="term" value="F:sphingosine-1-phosphate phosphatase activity"/>
    <property type="evidence" value="ECO:0007669"/>
    <property type="project" value="TreeGrafter"/>
</dbReference>
<dbReference type="CDD" id="cd03391">
    <property type="entry name" value="PAP2_containing_2_like"/>
    <property type="match status" value="1"/>
</dbReference>
<dbReference type="InterPro" id="IPR036938">
    <property type="entry name" value="PAP2/HPO_sf"/>
</dbReference>
<dbReference type="PANTHER" id="PTHR14969:SF13">
    <property type="entry name" value="AT30094P"/>
    <property type="match status" value="1"/>
</dbReference>
<evidence type="ECO:0000313" key="4">
    <source>
        <dbReference type="Proteomes" id="UP000483820"/>
    </source>
</evidence>
<evidence type="ECO:0000313" key="3">
    <source>
        <dbReference type="EMBL" id="KAF1748070.1"/>
    </source>
</evidence>
<keyword evidence="1" id="KW-1133">Transmembrane helix</keyword>
<name>A0A6A5FZE5_CAERE</name>
<dbReference type="AlphaFoldDB" id="A0A6A5FZE5"/>
<dbReference type="EMBL" id="WUAV01000006">
    <property type="protein sequence ID" value="KAF1748070.1"/>
    <property type="molecule type" value="Genomic_DNA"/>
</dbReference>
<feature type="domain" description="Phosphatidic acid phosphatase type 2/haloperoxidase" evidence="2">
    <location>
        <begin position="63"/>
        <end position="171"/>
    </location>
</feature>
<reference evidence="3 4" key="1">
    <citation type="submission" date="2019-12" db="EMBL/GenBank/DDBJ databases">
        <title>Chromosome-level assembly of the Caenorhabditis remanei genome.</title>
        <authorList>
            <person name="Teterina A.A."/>
            <person name="Willis J.H."/>
            <person name="Phillips P.C."/>
        </authorList>
    </citation>
    <scope>NUCLEOTIDE SEQUENCE [LARGE SCALE GENOMIC DNA]</scope>
    <source>
        <strain evidence="3 4">PX506</strain>
        <tissue evidence="3">Whole organism</tissue>
    </source>
</reference>
<keyword evidence="1" id="KW-0812">Transmembrane</keyword>
<proteinExistence type="predicted"/>